<keyword evidence="9" id="KW-1185">Reference proteome</keyword>
<evidence type="ECO:0000259" key="6">
    <source>
        <dbReference type="PROSITE" id="PS51085"/>
    </source>
</evidence>
<evidence type="ECO:0000313" key="8">
    <source>
        <dbReference type="EMBL" id="GIL39315.1"/>
    </source>
</evidence>
<evidence type="ECO:0000256" key="3">
    <source>
        <dbReference type="ARBA" id="ARBA00022827"/>
    </source>
</evidence>
<dbReference type="Pfam" id="PF01799">
    <property type="entry name" value="Fer2_2"/>
    <property type="match status" value="1"/>
</dbReference>
<dbReference type="GO" id="GO:0004854">
    <property type="term" value="F:xanthine dehydrogenase activity"/>
    <property type="evidence" value="ECO:0007669"/>
    <property type="project" value="InterPro"/>
</dbReference>
<comment type="caution">
    <text evidence="8">The sequence shown here is derived from an EMBL/GenBank/DDBJ whole genome shotgun (WGS) entry which is preliminary data.</text>
</comment>
<dbReference type="InterPro" id="IPR012675">
    <property type="entry name" value="Beta-grasp_dom_sf"/>
</dbReference>
<dbReference type="Gene3D" id="1.10.150.120">
    <property type="entry name" value="[2Fe-2S]-binding domain"/>
    <property type="match status" value="1"/>
</dbReference>
<dbReference type="Proteomes" id="UP000681075">
    <property type="component" value="Unassembled WGS sequence"/>
</dbReference>
<dbReference type="InterPro" id="IPR016169">
    <property type="entry name" value="FAD-bd_PCMH_sub2"/>
</dbReference>
<dbReference type="Pfam" id="PF03450">
    <property type="entry name" value="CO_deh_flav_C"/>
    <property type="match status" value="1"/>
</dbReference>
<keyword evidence="4" id="KW-0560">Oxidoreductase</keyword>
<dbReference type="InterPro" id="IPR006058">
    <property type="entry name" value="2Fe2S_fd_BS"/>
</dbReference>
<dbReference type="InterPro" id="IPR036010">
    <property type="entry name" value="2Fe-2S_ferredoxin-like_sf"/>
</dbReference>
<dbReference type="InterPro" id="IPR036683">
    <property type="entry name" value="CO_DH_flav_C_dom_sf"/>
</dbReference>
<evidence type="ECO:0000256" key="5">
    <source>
        <dbReference type="ARBA" id="ARBA00023004"/>
    </source>
</evidence>
<dbReference type="InterPro" id="IPR014307">
    <property type="entry name" value="Xanthine_DH_ssu"/>
</dbReference>
<dbReference type="PROSITE" id="PS00197">
    <property type="entry name" value="2FE2S_FER_1"/>
    <property type="match status" value="1"/>
</dbReference>
<dbReference type="SUPFAM" id="SSF47741">
    <property type="entry name" value="CO dehydrogenase ISP C-domain like"/>
    <property type="match status" value="1"/>
</dbReference>
<dbReference type="InterPro" id="IPR002346">
    <property type="entry name" value="Mopterin_DH_FAD-bd"/>
</dbReference>
<evidence type="ECO:0000259" key="7">
    <source>
        <dbReference type="PROSITE" id="PS51387"/>
    </source>
</evidence>
<dbReference type="InterPro" id="IPR012175">
    <property type="entry name" value="Xanth_DH_ssu_bac"/>
</dbReference>
<dbReference type="InterPro" id="IPR016208">
    <property type="entry name" value="Ald_Oxase/xanthine_DH-like"/>
</dbReference>
<dbReference type="InterPro" id="IPR005107">
    <property type="entry name" value="CO_DH_flav_C"/>
</dbReference>
<evidence type="ECO:0000256" key="1">
    <source>
        <dbReference type="ARBA" id="ARBA00022630"/>
    </source>
</evidence>
<dbReference type="InterPro" id="IPR016166">
    <property type="entry name" value="FAD-bd_PCMH"/>
</dbReference>
<feature type="domain" description="2Fe-2S ferredoxin-type" evidence="6">
    <location>
        <begin position="7"/>
        <end position="92"/>
    </location>
</feature>
<dbReference type="SUPFAM" id="SSF56176">
    <property type="entry name" value="FAD-binding/transporter-associated domain-like"/>
    <property type="match status" value="1"/>
</dbReference>
<sequence length="485" mass="52403">MPQASRQEIRFLLGGEVCIVRDATPTTTILSWLRDTARRTGTKEGCAEGDCGACTVLVGRIEDGNLVSEPVNACIRFLASIDGLQLETVEDLGGAHPVQRAMVEHHGSQCGFCTPGFVMSLAALKRTNPQPTEGEIDRALAGNLCRCTGYAPIVAAAMAAQPEPAHMRLDETIVAKLRALDDGTSLSFRRDGARWDSPRTTDELASLFLAFPDARLVAGATDVGLWATKLTRDLPHLIYVGAIDALRRVEQVDNTIEIGAAVTYADIEPIFDGLYPDFARLIRRIGGAQVRSVGTLAGNVANGSPIGDGSPALIALGAELVLRRGDERRALPIEEFFVAYGTQQRWPGEFIETIRVPLPAATTRYAAAKIGKRFDQDISSVCAALRFELVDGAILEPRLAFGGMDGVPRRAARAEAALQGRSFNEAAFEAAMLALDQDFSPIDDHRASASYRTRVARNLLLKFYRELAGETATRLEPDAYVHAIV</sequence>
<evidence type="ECO:0000256" key="2">
    <source>
        <dbReference type="ARBA" id="ARBA00022723"/>
    </source>
</evidence>
<keyword evidence="1" id="KW-0285">Flavoprotein</keyword>
<dbReference type="PIRSF" id="PIRSF036557">
    <property type="entry name" value="XdhA_RC"/>
    <property type="match status" value="1"/>
</dbReference>
<dbReference type="GO" id="GO:0005506">
    <property type="term" value="F:iron ion binding"/>
    <property type="evidence" value="ECO:0007669"/>
    <property type="project" value="InterPro"/>
</dbReference>
<dbReference type="PANTHER" id="PTHR45444">
    <property type="entry name" value="XANTHINE DEHYDROGENASE"/>
    <property type="match status" value="1"/>
</dbReference>
<dbReference type="PROSITE" id="PS51387">
    <property type="entry name" value="FAD_PCMH"/>
    <property type="match status" value="1"/>
</dbReference>
<evidence type="ECO:0000313" key="9">
    <source>
        <dbReference type="Proteomes" id="UP000681075"/>
    </source>
</evidence>
<dbReference type="Pfam" id="PF00941">
    <property type="entry name" value="FAD_binding_5"/>
    <property type="match status" value="1"/>
</dbReference>
<dbReference type="InterPro" id="IPR036884">
    <property type="entry name" value="2Fe-2S-bd_dom_sf"/>
</dbReference>
<dbReference type="PANTHER" id="PTHR45444:SF3">
    <property type="entry name" value="XANTHINE DEHYDROGENASE"/>
    <property type="match status" value="1"/>
</dbReference>
<dbReference type="EMBL" id="BOPV01000001">
    <property type="protein sequence ID" value="GIL39315.1"/>
    <property type="molecule type" value="Genomic_DNA"/>
</dbReference>
<dbReference type="GO" id="GO:0071949">
    <property type="term" value="F:FAD binding"/>
    <property type="evidence" value="ECO:0007669"/>
    <property type="project" value="InterPro"/>
</dbReference>
<dbReference type="AlphaFoldDB" id="A0A8S8XDE7"/>
<dbReference type="Gene3D" id="3.30.465.10">
    <property type="match status" value="1"/>
</dbReference>
<dbReference type="RefSeq" id="WP_420242424.1">
    <property type="nucleotide sequence ID" value="NZ_BOPV01000001.1"/>
</dbReference>
<dbReference type="Gene3D" id="3.30.43.10">
    <property type="entry name" value="Uridine Diphospho-n-acetylenolpyruvylglucosamine Reductase, domain 2"/>
    <property type="match status" value="1"/>
</dbReference>
<keyword evidence="5" id="KW-0408">Iron</keyword>
<protein>
    <submittedName>
        <fullName evidence="8">Xanthine dehydrogenase small subunit</fullName>
    </submittedName>
</protein>
<dbReference type="PROSITE" id="PS51085">
    <property type="entry name" value="2FE2S_FER_2"/>
    <property type="match status" value="1"/>
</dbReference>
<evidence type="ECO:0000256" key="4">
    <source>
        <dbReference type="ARBA" id="ARBA00023002"/>
    </source>
</evidence>
<keyword evidence="2" id="KW-0479">Metal-binding</keyword>
<dbReference type="NCBIfam" id="TIGR02963">
    <property type="entry name" value="xanthine_xdhA"/>
    <property type="match status" value="1"/>
</dbReference>
<dbReference type="SUPFAM" id="SSF55447">
    <property type="entry name" value="CO dehydrogenase flavoprotein C-terminal domain-like"/>
    <property type="match status" value="1"/>
</dbReference>
<dbReference type="InterPro" id="IPR036318">
    <property type="entry name" value="FAD-bd_PCMH-like_sf"/>
</dbReference>
<accession>A0A8S8XDE7</accession>
<keyword evidence="3" id="KW-0274">FAD</keyword>
<dbReference type="GO" id="GO:0051537">
    <property type="term" value="F:2 iron, 2 sulfur cluster binding"/>
    <property type="evidence" value="ECO:0007669"/>
    <property type="project" value="InterPro"/>
</dbReference>
<dbReference type="InterPro" id="IPR001041">
    <property type="entry name" value="2Fe-2S_ferredoxin-type"/>
</dbReference>
<dbReference type="Gene3D" id="3.10.20.30">
    <property type="match status" value="1"/>
</dbReference>
<feature type="domain" description="FAD-binding PCMH-type" evidence="7">
    <location>
        <begin position="188"/>
        <end position="361"/>
    </location>
</feature>
<dbReference type="Pfam" id="PF00111">
    <property type="entry name" value="Fer2"/>
    <property type="match status" value="1"/>
</dbReference>
<dbReference type="SUPFAM" id="SSF54292">
    <property type="entry name" value="2Fe-2S ferredoxin-like"/>
    <property type="match status" value="1"/>
</dbReference>
<dbReference type="InterPro" id="IPR016167">
    <property type="entry name" value="FAD-bd_PCMH_sub1"/>
</dbReference>
<dbReference type="InterPro" id="IPR002888">
    <property type="entry name" value="2Fe-2S-bd"/>
</dbReference>
<reference evidence="8" key="1">
    <citation type="submission" date="2021-02" db="EMBL/GenBank/DDBJ databases">
        <title>Genome sequence of Rhodospirillales sp. strain TMPK1 isolated from soil.</title>
        <authorList>
            <person name="Nakai R."/>
            <person name="Kusada H."/>
            <person name="Tamaki H."/>
        </authorList>
    </citation>
    <scope>NUCLEOTIDE SEQUENCE</scope>
    <source>
        <strain evidence="8">TMPK1</strain>
    </source>
</reference>
<gene>
    <name evidence="8" type="primary">xdhA1</name>
    <name evidence="8" type="ORF">TMPK1_15520</name>
</gene>
<dbReference type="Gene3D" id="3.30.390.50">
    <property type="entry name" value="CO dehydrogenase flavoprotein, C-terminal domain"/>
    <property type="match status" value="1"/>
</dbReference>
<proteinExistence type="predicted"/>
<organism evidence="8 9">
    <name type="scientific">Roseiterribacter gracilis</name>
    <dbReference type="NCBI Taxonomy" id="2812848"/>
    <lineage>
        <taxon>Bacteria</taxon>
        <taxon>Pseudomonadati</taxon>
        <taxon>Pseudomonadota</taxon>
        <taxon>Alphaproteobacteria</taxon>
        <taxon>Rhodospirillales</taxon>
        <taxon>Roseiterribacteraceae</taxon>
        <taxon>Roseiterribacter</taxon>
    </lineage>
</organism>
<name>A0A8S8XDE7_9PROT</name>
<dbReference type="SMART" id="SM01092">
    <property type="entry name" value="CO_deh_flav_C"/>
    <property type="match status" value="1"/>
</dbReference>